<feature type="compositionally biased region" description="Pro residues" evidence="1">
    <location>
        <begin position="672"/>
        <end position="703"/>
    </location>
</feature>
<protein>
    <recommendedName>
        <fullName evidence="2">Cell morphogenesis protein C-terminal domain-containing protein</fullName>
    </recommendedName>
</protein>
<dbReference type="InterPro" id="IPR025481">
    <property type="entry name" value="Cell_Morphogen_C"/>
</dbReference>
<evidence type="ECO:0000313" key="3">
    <source>
        <dbReference type="EMBL" id="CAE2310174.1"/>
    </source>
</evidence>
<feature type="compositionally biased region" description="Pro residues" evidence="1">
    <location>
        <begin position="614"/>
        <end position="623"/>
    </location>
</feature>
<accession>A0A7S4NUE9</accession>
<dbReference type="EMBL" id="HBKR01020715">
    <property type="protein sequence ID" value="CAE2310174.1"/>
    <property type="molecule type" value="Transcribed_RNA"/>
</dbReference>
<feature type="compositionally biased region" description="Pro residues" evidence="1">
    <location>
        <begin position="711"/>
        <end position="740"/>
    </location>
</feature>
<gene>
    <name evidence="3" type="ORF">NAES01612_LOCUS13505</name>
</gene>
<dbReference type="PANTHER" id="PTHR12295">
    <property type="entry name" value="FURRY-RELATED"/>
    <property type="match status" value="1"/>
</dbReference>
<reference evidence="3" key="1">
    <citation type="submission" date="2021-01" db="EMBL/GenBank/DDBJ databases">
        <authorList>
            <person name="Corre E."/>
            <person name="Pelletier E."/>
            <person name="Niang G."/>
            <person name="Scheremetjew M."/>
            <person name="Finn R."/>
            <person name="Kale V."/>
            <person name="Holt S."/>
            <person name="Cochrane G."/>
            <person name="Meng A."/>
            <person name="Brown T."/>
            <person name="Cohen L."/>
        </authorList>
    </citation>
    <scope>NUCLEOTIDE SEQUENCE</scope>
    <source>
        <strain evidence="3">SoJaBio B1-5/56/2</strain>
    </source>
</reference>
<dbReference type="GO" id="GO:0000902">
    <property type="term" value="P:cell morphogenesis"/>
    <property type="evidence" value="ECO:0007669"/>
    <property type="project" value="InterPro"/>
</dbReference>
<feature type="compositionally biased region" description="Low complexity" evidence="1">
    <location>
        <begin position="526"/>
        <end position="560"/>
    </location>
</feature>
<evidence type="ECO:0000259" key="2">
    <source>
        <dbReference type="Pfam" id="PF14225"/>
    </source>
</evidence>
<feature type="compositionally biased region" description="Pro residues" evidence="1">
    <location>
        <begin position="637"/>
        <end position="665"/>
    </location>
</feature>
<feature type="domain" description="Cell morphogenesis protein C-terminal" evidence="2">
    <location>
        <begin position="165"/>
        <end position="415"/>
    </location>
</feature>
<sequence>MVGGLLQWLSLANRPEDDNVWNVIRKVNKQTKGSIPFWSLEDPSQTCVVVESGDKLGGFAKKTTTILSHEIGNNFIFDVAEESLRYARCLPVKASHLINRCLQTYRALVQTIQPNHMACLLGLWYEHVVNRPDNQYSVSMEIMLSVMKVLEILKEQGEGAAYFTELFWCGVSALHTDIEHEFLVALVLIQSLITAFGLDDPSKTRGAEALTSSSPSNSPDWVPAFTGILPLVLKGLMSRVTEKTAKKTLILIAKCPFHPFLHGNQHVLLLSTAFAPYLCREAFDMEITRLHVNPKPPCEEIQDICVTLSALCKENKLFALTGLFTKFTGRDLGLSGQELAQELGQALVSSFFPSNDLVIYVLLRDFLVEADRSLKKPVLHLIGALLASAASRSQEMTKNSCALFSPLLGMLEGETGEIVGGVLASSANAFTSTGGKYDFAGFHLQSQTVSALEDFSSESLTWNVFDKGKSYMSHCQKSSLQNYIQNQPELALVSPPSSMPPHLSSPHTLQEGPRVFFALNGFTSSPQQSYSSSTPQPTPSSFSASPSSSFSSSPSSGSPPTKGGFGAGVVKPSSQGQRRGNFGRGLMGSRGGEGGAEALSDSQPLRHSVAGPAPTSPKMPPRGPMRQSVAGLAKPPANRPPPPSSAPPPPMEEAPSPPSSGGPPPRLERSPRGPPPASPLPPGPPGSAPGPPLPGRPPAPAPVPAGGRAPAPAPSPGRGPPPAQPLPAAPPGAAPLPPPSGGRASPGRPPAPSPGRAPLPPPGGRGGPPPPLPR</sequence>
<dbReference type="GO" id="GO:0005938">
    <property type="term" value="C:cell cortex"/>
    <property type="evidence" value="ECO:0007669"/>
    <property type="project" value="TreeGrafter"/>
</dbReference>
<proteinExistence type="predicted"/>
<feature type="region of interest" description="Disordered" evidence="1">
    <location>
        <begin position="526"/>
        <end position="774"/>
    </location>
</feature>
<feature type="compositionally biased region" description="Gly residues" evidence="1">
    <location>
        <begin position="582"/>
        <end position="595"/>
    </location>
</feature>
<dbReference type="PANTHER" id="PTHR12295:SF30">
    <property type="entry name" value="PROTEIN FURRY"/>
    <property type="match status" value="1"/>
</dbReference>
<evidence type="ECO:0000256" key="1">
    <source>
        <dbReference type="SAM" id="MobiDB-lite"/>
    </source>
</evidence>
<name>A0A7S4NUE9_9EUKA</name>
<dbReference type="Pfam" id="PF14225">
    <property type="entry name" value="MOR2-PAG1_C"/>
    <property type="match status" value="1"/>
</dbReference>
<organism evidence="3">
    <name type="scientific">Paramoeba aestuarina</name>
    <dbReference type="NCBI Taxonomy" id="180227"/>
    <lineage>
        <taxon>Eukaryota</taxon>
        <taxon>Amoebozoa</taxon>
        <taxon>Discosea</taxon>
        <taxon>Flabellinia</taxon>
        <taxon>Dactylopodida</taxon>
        <taxon>Paramoebidae</taxon>
        <taxon>Paramoeba</taxon>
    </lineage>
</organism>
<feature type="compositionally biased region" description="Pro residues" evidence="1">
    <location>
        <begin position="747"/>
        <end position="774"/>
    </location>
</feature>
<dbReference type="GO" id="GO:0030427">
    <property type="term" value="C:site of polarized growth"/>
    <property type="evidence" value="ECO:0007669"/>
    <property type="project" value="TreeGrafter"/>
</dbReference>
<dbReference type="AlphaFoldDB" id="A0A7S4NUE9"/>
<dbReference type="InterPro" id="IPR039867">
    <property type="entry name" value="Furry/Tao3/Mor2"/>
</dbReference>